<sequence>MRTGLDLFPEDVYLRVSTSSTECIKMIWTSLTNCTISLKSIKWKPFNRRIKKKNRYTRHEYLKVRPIFGII</sequence>
<dbReference type="AlphaFoldDB" id="A0A059DIL8"/>
<dbReference type="EMBL" id="KK198753">
    <property type="protein sequence ID" value="KCW90075.1"/>
    <property type="molecule type" value="Genomic_DNA"/>
</dbReference>
<protein>
    <recommendedName>
        <fullName evidence="1">MSP domain-containing protein</fullName>
    </recommendedName>
</protein>
<evidence type="ECO:0000259" key="1">
    <source>
        <dbReference type="PROSITE" id="PS50202"/>
    </source>
</evidence>
<proteinExistence type="predicted"/>
<dbReference type="PROSITE" id="PS50202">
    <property type="entry name" value="MSP"/>
    <property type="match status" value="1"/>
</dbReference>
<reference evidence="2" key="1">
    <citation type="submission" date="2013-07" db="EMBL/GenBank/DDBJ databases">
        <title>The genome of Eucalyptus grandis.</title>
        <authorList>
            <person name="Schmutz J."/>
            <person name="Hayes R."/>
            <person name="Myburg A."/>
            <person name="Tuskan G."/>
            <person name="Grattapaglia D."/>
            <person name="Rokhsar D.S."/>
        </authorList>
    </citation>
    <scope>NUCLEOTIDE SEQUENCE</scope>
    <source>
        <tissue evidence="2">Leaf extractions</tissue>
    </source>
</reference>
<dbReference type="Gramene" id="KCW90075">
    <property type="protein sequence ID" value="KCW90075"/>
    <property type="gene ID" value="EUGRSUZ_A02269"/>
</dbReference>
<organism evidence="2">
    <name type="scientific">Eucalyptus grandis</name>
    <name type="common">Flooded gum</name>
    <dbReference type="NCBI Taxonomy" id="71139"/>
    <lineage>
        <taxon>Eukaryota</taxon>
        <taxon>Viridiplantae</taxon>
        <taxon>Streptophyta</taxon>
        <taxon>Embryophyta</taxon>
        <taxon>Tracheophyta</taxon>
        <taxon>Spermatophyta</taxon>
        <taxon>Magnoliopsida</taxon>
        <taxon>eudicotyledons</taxon>
        <taxon>Gunneridae</taxon>
        <taxon>Pentapetalae</taxon>
        <taxon>rosids</taxon>
        <taxon>malvids</taxon>
        <taxon>Myrtales</taxon>
        <taxon>Myrtaceae</taxon>
        <taxon>Myrtoideae</taxon>
        <taxon>Eucalypteae</taxon>
        <taxon>Eucalyptus</taxon>
    </lineage>
</organism>
<accession>A0A059DIL8</accession>
<feature type="domain" description="MSP" evidence="1">
    <location>
        <begin position="4"/>
        <end position="71"/>
    </location>
</feature>
<name>A0A059DIL8_EUCGR</name>
<dbReference type="InParanoid" id="A0A059DIL8"/>
<evidence type="ECO:0000313" key="2">
    <source>
        <dbReference type="EMBL" id="KCW90075.1"/>
    </source>
</evidence>
<dbReference type="InterPro" id="IPR000535">
    <property type="entry name" value="MSP_dom"/>
</dbReference>
<gene>
    <name evidence="2" type="ORF">EUGRSUZ_A02269</name>
</gene>